<protein>
    <recommendedName>
        <fullName evidence="3">Aspartic peptidase domain containing protein</fullName>
    </recommendedName>
</protein>
<evidence type="ECO:0000313" key="1">
    <source>
        <dbReference type="EMBL" id="PON44395.1"/>
    </source>
</evidence>
<dbReference type="InParanoid" id="A0A2P5B6J5"/>
<name>A0A2P5B6J5_TREOI</name>
<evidence type="ECO:0000313" key="2">
    <source>
        <dbReference type="Proteomes" id="UP000237000"/>
    </source>
</evidence>
<comment type="caution">
    <text evidence="1">The sequence shown here is derived from an EMBL/GenBank/DDBJ whole genome shotgun (WGS) entry which is preliminary data.</text>
</comment>
<gene>
    <name evidence="1" type="ORF">TorRG33x02_330890</name>
</gene>
<dbReference type="AlphaFoldDB" id="A0A2P5B6J5"/>
<evidence type="ECO:0008006" key="3">
    <source>
        <dbReference type="Google" id="ProtNLM"/>
    </source>
</evidence>
<dbReference type="Proteomes" id="UP000237000">
    <property type="component" value="Unassembled WGS sequence"/>
</dbReference>
<organism evidence="1 2">
    <name type="scientific">Trema orientale</name>
    <name type="common">Charcoal tree</name>
    <name type="synonym">Celtis orientalis</name>
    <dbReference type="NCBI Taxonomy" id="63057"/>
    <lineage>
        <taxon>Eukaryota</taxon>
        <taxon>Viridiplantae</taxon>
        <taxon>Streptophyta</taxon>
        <taxon>Embryophyta</taxon>
        <taxon>Tracheophyta</taxon>
        <taxon>Spermatophyta</taxon>
        <taxon>Magnoliopsida</taxon>
        <taxon>eudicotyledons</taxon>
        <taxon>Gunneridae</taxon>
        <taxon>Pentapetalae</taxon>
        <taxon>rosids</taxon>
        <taxon>fabids</taxon>
        <taxon>Rosales</taxon>
        <taxon>Cannabaceae</taxon>
        <taxon>Trema</taxon>
    </lineage>
</organism>
<feature type="non-terminal residue" evidence="1">
    <location>
        <position position="1"/>
    </location>
</feature>
<accession>A0A2P5B6J5</accession>
<dbReference type="EMBL" id="JXTC01000595">
    <property type="protein sequence ID" value="PON44395.1"/>
    <property type="molecule type" value="Genomic_DNA"/>
</dbReference>
<sequence length="100" mass="11398">DEVRNKAAQAILEVSNEYRPQCCMAGKALRKMSRQQEDAINFSRKDSQVLNFSHNKPLYVEALVNKLKFKRALVDNGLSVNIMPYQTFKVAGIPENRLVT</sequence>
<keyword evidence="2" id="KW-1185">Reference proteome</keyword>
<reference evidence="2" key="1">
    <citation type="submission" date="2016-06" db="EMBL/GenBank/DDBJ databases">
        <title>Parallel loss of symbiosis genes in relatives of nitrogen-fixing non-legume Parasponia.</title>
        <authorList>
            <person name="Van Velzen R."/>
            <person name="Holmer R."/>
            <person name="Bu F."/>
            <person name="Rutten L."/>
            <person name="Van Zeijl A."/>
            <person name="Liu W."/>
            <person name="Santuari L."/>
            <person name="Cao Q."/>
            <person name="Sharma T."/>
            <person name="Shen D."/>
            <person name="Roswanjaya Y."/>
            <person name="Wardhani T."/>
            <person name="Kalhor M.S."/>
            <person name="Jansen J."/>
            <person name="Van den Hoogen J."/>
            <person name="Gungor B."/>
            <person name="Hartog M."/>
            <person name="Hontelez J."/>
            <person name="Verver J."/>
            <person name="Yang W.-C."/>
            <person name="Schijlen E."/>
            <person name="Repin R."/>
            <person name="Schilthuizen M."/>
            <person name="Schranz E."/>
            <person name="Heidstra R."/>
            <person name="Miyata K."/>
            <person name="Fedorova E."/>
            <person name="Kohlen W."/>
            <person name="Bisseling T."/>
            <person name="Smit S."/>
            <person name="Geurts R."/>
        </authorList>
    </citation>
    <scope>NUCLEOTIDE SEQUENCE [LARGE SCALE GENOMIC DNA]</scope>
    <source>
        <strain evidence="2">cv. RG33-2</strain>
    </source>
</reference>
<dbReference type="OrthoDB" id="1736143at2759"/>
<proteinExistence type="predicted"/>